<dbReference type="Proteomes" id="UP000011599">
    <property type="component" value="Unassembled WGS sequence"/>
</dbReference>
<feature type="domain" description="VOC" evidence="1">
    <location>
        <begin position="16"/>
        <end position="136"/>
    </location>
</feature>
<evidence type="ECO:0000313" key="3">
    <source>
        <dbReference type="Proteomes" id="UP000011599"/>
    </source>
</evidence>
<dbReference type="GO" id="GO:0051213">
    <property type="term" value="F:dioxygenase activity"/>
    <property type="evidence" value="ECO:0007669"/>
    <property type="project" value="UniProtKB-KW"/>
</dbReference>
<dbReference type="InterPro" id="IPR004360">
    <property type="entry name" value="Glyas_Fos-R_dOase_dom"/>
</dbReference>
<dbReference type="CDD" id="cd06587">
    <property type="entry name" value="VOC"/>
    <property type="match status" value="1"/>
</dbReference>
<dbReference type="PATRIC" id="fig|1114856.3.peg.147"/>
<dbReference type="RefSeq" id="WP_006087802.1">
    <property type="nucleotide sequence ID" value="NZ_AOHW01000002.1"/>
</dbReference>
<sequence>MNETDDSRDDRVRLVGTNHVALEVGDIDDALEFYRSLFAFDLRGRSDTKAFIDMGDQFVALVQTDAAGQTADNARHFGLVVDDADCVEQRLAELEIDRLDVPGLEFHDPWGNRFQIVDYEEIQFTKADHVLEGMGLGDLEKSEDALAELSEKGLGPDST</sequence>
<keyword evidence="3" id="KW-1185">Reference proteome</keyword>
<dbReference type="InterPro" id="IPR029068">
    <property type="entry name" value="Glyas_Bleomycin-R_OHBP_Dase"/>
</dbReference>
<evidence type="ECO:0000313" key="2">
    <source>
        <dbReference type="EMBL" id="ELY46417.1"/>
    </source>
</evidence>
<dbReference type="PROSITE" id="PS51819">
    <property type="entry name" value="VOC"/>
    <property type="match status" value="1"/>
</dbReference>
<dbReference type="EMBL" id="AOHW01000002">
    <property type="protein sequence ID" value="ELY46417.1"/>
    <property type="molecule type" value="Genomic_DNA"/>
</dbReference>
<evidence type="ECO:0000259" key="1">
    <source>
        <dbReference type="PROSITE" id="PS51819"/>
    </source>
</evidence>
<dbReference type="eggNOG" id="arCOG02708">
    <property type="taxonomic scope" value="Archaea"/>
</dbReference>
<reference evidence="2 3" key="1">
    <citation type="journal article" date="2014" name="PLoS Genet.">
        <title>Phylogenetically driven sequencing of extremely halophilic archaea reveals strategies for static and dynamic osmo-response.</title>
        <authorList>
            <person name="Becker E.A."/>
            <person name="Seitzer P.M."/>
            <person name="Tritt A."/>
            <person name="Larsen D."/>
            <person name="Krusor M."/>
            <person name="Yao A.I."/>
            <person name="Wu D."/>
            <person name="Madern D."/>
            <person name="Eisen J.A."/>
            <person name="Darling A.E."/>
            <person name="Facciotti M.T."/>
        </authorList>
    </citation>
    <scope>NUCLEOTIDE SEQUENCE [LARGE SCALE GENOMIC DNA]</scope>
    <source>
        <strain evidence="2 3">GA33</strain>
    </source>
</reference>
<protein>
    <submittedName>
        <fullName evidence="2">Glyoxalase/bleomycin resistance protein/dioxygenase</fullName>
    </submittedName>
</protein>
<accession>L9WAL4</accession>
<name>L9WAL4_9EURY</name>
<comment type="caution">
    <text evidence="2">The sequence shown here is derived from an EMBL/GenBank/DDBJ whole genome shotgun (WGS) entry which is preliminary data.</text>
</comment>
<dbReference type="STRING" id="1114856.GCA_000383975_01957"/>
<dbReference type="Gene3D" id="3.10.180.10">
    <property type="entry name" value="2,3-Dihydroxybiphenyl 1,2-Dioxygenase, domain 1"/>
    <property type="match status" value="1"/>
</dbReference>
<dbReference type="InterPro" id="IPR037523">
    <property type="entry name" value="VOC_core"/>
</dbReference>
<keyword evidence="2" id="KW-0223">Dioxygenase</keyword>
<dbReference type="OrthoDB" id="6111at2157"/>
<dbReference type="Pfam" id="PF00903">
    <property type="entry name" value="Glyoxalase"/>
    <property type="match status" value="1"/>
</dbReference>
<dbReference type="AlphaFoldDB" id="L9WAL4"/>
<proteinExistence type="predicted"/>
<dbReference type="SUPFAM" id="SSF54593">
    <property type="entry name" value="Glyoxalase/Bleomycin resistance protein/Dihydroxybiphenyl dioxygenase"/>
    <property type="match status" value="1"/>
</dbReference>
<keyword evidence="2" id="KW-0560">Oxidoreductase</keyword>
<organism evidence="2 3">
    <name type="scientific">Natronorubrum tibetense GA33</name>
    <dbReference type="NCBI Taxonomy" id="1114856"/>
    <lineage>
        <taxon>Archaea</taxon>
        <taxon>Methanobacteriati</taxon>
        <taxon>Methanobacteriota</taxon>
        <taxon>Stenosarchaea group</taxon>
        <taxon>Halobacteria</taxon>
        <taxon>Halobacteriales</taxon>
        <taxon>Natrialbaceae</taxon>
        <taxon>Natronorubrum</taxon>
    </lineage>
</organism>
<gene>
    <name evidence="2" type="ORF">C496_00700</name>
</gene>